<dbReference type="GO" id="GO:0045259">
    <property type="term" value="C:proton-transporting ATP synthase complex"/>
    <property type="evidence" value="ECO:0007669"/>
    <property type="project" value="UniProtKB-KW"/>
</dbReference>
<proteinExistence type="inferred from homology"/>
<dbReference type="GO" id="GO:0046961">
    <property type="term" value="F:proton-transporting ATPase activity, rotational mechanism"/>
    <property type="evidence" value="ECO:0007669"/>
    <property type="project" value="TreeGrafter"/>
</dbReference>
<comment type="function">
    <text evidence="11">Component of the F(0) channel, it forms part of the peripheral stalk, linking F(1) to F(0). The b'-subunit is a diverged and duplicated form of b found in plants and photosynthetic bacteria.</text>
</comment>
<keyword evidence="14" id="KW-0175">Coiled coil</keyword>
<evidence type="ECO:0000256" key="8">
    <source>
        <dbReference type="ARBA" id="ARBA00023136"/>
    </source>
</evidence>
<evidence type="ECO:0000256" key="4">
    <source>
        <dbReference type="ARBA" id="ARBA00022692"/>
    </source>
</evidence>
<dbReference type="RefSeq" id="WP_126380690.1">
    <property type="nucleotide sequence ID" value="NZ_AP017378.1"/>
</dbReference>
<evidence type="ECO:0000313" key="17">
    <source>
        <dbReference type="Proteomes" id="UP000269883"/>
    </source>
</evidence>
<keyword evidence="6 15" id="KW-1133">Transmembrane helix</keyword>
<evidence type="ECO:0000256" key="9">
    <source>
        <dbReference type="ARBA" id="ARBA00023310"/>
    </source>
</evidence>
<sequence>MIDLDSTFFIQFLNFIITLVVLNFLLIRPIRDIISRRNDAMSAMVDEAENFTNSAEGKLKNYQKQLDEARIAGTEKRNGLKDEGTAQEKGILSAAGEQASATLKAERETVAGEVRTAMDGLKGQVDALAGKAADKVLG</sequence>
<dbReference type="PANTHER" id="PTHR33445">
    <property type="entry name" value="ATP SYNTHASE SUBUNIT B', CHLOROPLASTIC"/>
    <property type="match status" value="1"/>
</dbReference>
<evidence type="ECO:0000256" key="5">
    <source>
        <dbReference type="ARBA" id="ARBA00022781"/>
    </source>
</evidence>
<accession>A0A2Z6B2H8</accession>
<keyword evidence="2 13" id="KW-0813">Transport</keyword>
<evidence type="ECO:0000256" key="1">
    <source>
        <dbReference type="ARBA" id="ARBA00005513"/>
    </source>
</evidence>
<keyword evidence="4 13" id="KW-0812">Transmembrane</keyword>
<dbReference type="InterPro" id="IPR002146">
    <property type="entry name" value="ATP_synth_b/b'su_bac/chlpt"/>
</dbReference>
<dbReference type="InterPro" id="IPR050059">
    <property type="entry name" value="ATP_synthase_B_chain"/>
</dbReference>
<dbReference type="PANTHER" id="PTHR33445:SF2">
    <property type="entry name" value="ATP SYNTHASE SUBUNIT B', CHLOROPLASTIC"/>
    <property type="match status" value="1"/>
</dbReference>
<comment type="subcellular location">
    <subcellularLocation>
        <location evidence="12">Endomembrane system</location>
        <topology evidence="12">Single-pass membrane protein</topology>
    </subcellularLocation>
</comment>
<evidence type="ECO:0000256" key="3">
    <source>
        <dbReference type="ARBA" id="ARBA00022547"/>
    </source>
</evidence>
<evidence type="ECO:0000256" key="10">
    <source>
        <dbReference type="ARBA" id="ARBA00025198"/>
    </source>
</evidence>
<dbReference type="EMBL" id="AP017378">
    <property type="protein sequence ID" value="BBD09663.1"/>
    <property type="molecule type" value="Genomic_DNA"/>
</dbReference>
<name>A0A2Z6B2H8_9BACT</name>
<feature type="coiled-coil region" evidence="14">
    <location>
        <begin position="45"/>
        <end position="72"/>
    </location>
</feature>
<reference evidence="16 17" key="1">
    <citation type="journal article" date="2018" name="Sci. Adv.">
        <title>Multi-heme cytochromes provide a pathway for survival in energy-limited environments.</title>
        <authorList>
            <person name="Deng X."/>
            <person name="Dohmae N."/>
            <person name="Nealson K.H."/>
            <person name="Hashimoto K."/>
            <person name="Okamoto A."/>
        </authorList>
    </citation>
    <scope>NUCLEOTIDE SEQUENCE [LARGE SCALE GENOMIC DNA]</scope>
    <source>
        <strain evidence="16 17">IS5</strain>
    </source>
</reference>
<evidence type="ECO:0000313" key="16">
    <source>
        <dbReference type="EMBL" id="BBD09663.1"/>
    </source>
</evidence>
<comment type="similarity">
    <text evidence="1 13">Belongs to the ATPase B chain family.</text>
</comment>
<gene>
    <name evidence="16" type="ORF">DFE_2937</name>
</gene>
<protein>
    <submittedName>
        <fullName evidence="16">H+ transporting two-sector ATPase B/B' subunit</fullName>
    </submittedName>
</protein>
<dbReference type="KEGG" id="dfl:DFE_2937"/>
<evidence type="ECO:0000256" key="15">
    <source>
        <dbReference type="SAM" id="Phobius"/>
    </source>
</evidence>
<dbReference type="Pfam" id="PF00430">
    <property type="entry name" value="ATP-synt_B"/>
    <property type="match status" value="1"/>
</dbReference>
<dbReference type="OrthoDB" id="9794968at2"/>
<evidence type="ECO:0000256" key="6">
    <source>
        <dbReference type="ARBA" id="ARBA00022989"/>
    </source>
</evidence>
<dbReference type="CDD" id="cd06503">
    <property type="entry name" value="ATP-synt_Fo_b"/>
    <property type="match status" value="1"/>
</dbReference>
<keyword evidence="8 15" id="KW-0472">Membrane</keyword>
<dbReference type="GO" id="GO:0012505">
    <property type="term" value="C:endomembrane system"/>
    <property type="evidence" value="ECO:0007669"/>
    <property type="project" value="UniProtKB-SubCell"/>
</dbReference>
<evidence type="ECO:0000256" key="11">
    <source>
        <dbReference type="ARBA" id="ARBA00025614"/>
    </source>
</evidence>
<evidence type="ECO:0000256" key="13">
    <source>
        <dbReference type="RuleBase" id="RU003848"/>
    </source>
</evidence>
<feature type="transmembrane region" description="Helical" evidence="15">
    <location>
        <begin position="6"/>
        <end position="27"/>
    </location>
</feature>
<keyword evidence="3 13" id="KW-0138">CF(0)</keyword>
<keyword evidence="5 13" id="KW-0375">Hydrogen ion transport</keyword>
<dbReference type="Proteomes" id="UP000269883">
    <property type="component" value="Chromosome"/>
</dbReference>
<evidence type="ECO:0000256" key="14">
    <source>
        <dbReference type="SAM" id="Coils"/>
    </source>
</evidence>
<keyword evidence="9" id="KW-0066">ATP synthesis</keyword>
<keyword evidence="7 13" id="KW-0406">Ion transport</keyword>
<evidence type="ECO:0000256" key="2">
    <source>
        <dbReference type="ARBA" id="ARBA00022448"/>
    </source>
</evidence>
<dbReference type="GO" id="GO:0015986">
    <property type="term" value="P:proton motive force-driven ATP synthesis"/>
    <property type="evidence" value="ECO:0007669"/>
    <property type="project" value="InterPro"/>
</dbReference>
<evidence type="ECO:0000256" key="7">
    <source>
        <dbReference type="ARBA" id="ARBA00023065"/>
    </source>
</evidence>
<organism evidence="16 17">
    <name type="scientific">Desulfovibrio ferrophilus</name>
    <dbReference type="NCBI Taxonomy" id="241368"/>
    <lineage>
        <taxon>Bacteria</taxon>
        <taxon>Pseudomonadati</taxon>
        <taxon>Thermodesulfobacteriota</taxon>
        <taxon>Desulfovibrionia</taxon>
        <taxon>Desulfovibrionales</taxon>
        <taxon>Desulfovibrionaceae</taxon>
        <taxon>Desulfovibrio</taxon>
    </lineage>
</organism>
<comment type="function">
    <text evidence="10">F(1)F(0) ATP synthase produces ATP from ADP in the presence of a proton or sodium gradient. F-type ATPases consist of two structural domains, F(1) containing the extramembraneous catalytic core and F(0) containing the membrane proton channel, linked together by a central stalk and a peripheral stalk. During catalysis, ATP synthesis in the catalytic domain of F(1) is coupled via a rotary mechanism of the central stalk subunits to proton translocation.</text>
</comment>
<keyword evidence="17" id="KW-1185">Reference proteome</keyword>
<dbReference type="AlphaFoldDB" id="A0A2Z6B2H8"/>
<evidence type="ECO:0000256" key="12">
    <source>
        <dbReference type="ARBA" id="ARBA00037847"/>
    </source>
</evidence>